<evidence type="ECO:0000256" key="10">
    <source>
        <dbReference type="ARBA" id="ARBA00023316"/>
    </source>
</evidence>
<comment type="pathway">
    <text evidence="11">Cell wall biogenesis; peptidoglycan biosynthesis.</text>
</comment>
<dbReference type="PANTHER" id="PTHR30474:SF1">
    <property type="entry name" value="PEPTIDOGLYCAN GLYCOSYLTRANSFERASE MRDB"/>
    <property type="match status" value="1"/>
</dbReference>
<dbReference type="UniPathway" id="UPA00219"/>
<gene>
    <name evidence="11 12" type="primary">rodA</name>
    <name evidence="12" type="ORF">ENG63_07435</name>
</gene>
<keyword evidence="9 11" id="KW-0472">Membrane</keyword>
<dbReference type="GO" id="GO:0015648">
    <property type="term" value="F:lipid-linked peptidoglycan transporter activity"/>
    <property type="evidence" value="ECO:0007669"/>
    <property type="project" value="TreeGrafter"/>
</dbReference>
<protein>
    <recommendedName>
        <fullName evidence="11">Peptidoglycan glycosyltransferase RodA</fullName>
        <shortName evidence="11">PGT</shortName>
        <ecNumber evidence="11">2.4.99.28</ecNumber>
    </recommendedName>
    <alternativeName>
        <fullName evidence="11">Cell elongation protein RodA</fullName>
    </alternativeName>
    <alternativeName>
        <fullName evidence="11">Cell wall polymerase</fullName>
    </alternativeName>
    <alternativeName>
        <fullName evidence="11">Peptidoglycan polymerase</fullName>
        <shortName evidence="11">PG polymerase</shortName>
    </alternativeName>
</protein>
<keyword evidence="4 11" id="KW-0808">Transferase</keyword>
<evidence type="ECO:0000256" key="2">
    <source>
        <dbReference type="ARBA" id="ARBA00022475"/>
    </source>
</evidence>
<dbReference type="PROSITE" id="PS00428">
    <property type="entry name" value="FTSW_RODA_SPOVE"/>
    <property type="match status" value="1"/>
</dbReference>
<comment type="subcellular location">
    <subcellularLocation>
        <location evidence="11">Cell membrane</location>
        <topology evidence="11">Multi-pass membrane protein</topology>
    </subcellularLocation>
    <subcellularLocation>
        <location evidence="1">Membrane</location>
        <topology evidence="1">Multi-pass membrane protein</topology>
    </subcellularLocation>
</comment>
<accession>A0A7C0U370</accession>
<evidence type="ECO:0000256" key="5">
    <source>
        <dbReference type="ARBA" id="ARBA00022692"/>
    </source>
</evidence>
<keyword evidence="2 11" id="KW-1003">Cell membrane</keyword>
<reference evidence="12" key="1">
    <citation type="journal article" date="2020" name="mSystems">
        <title>Genome- and Community-Level Interaction Insights into Carbon Utilization and Element Cycling Functions of Hydrothermarchaeota in Hydrothermal Sediment.</title>
        <authorList>
            <person name="Zhou Z."/>
            <person name="Liu Y."/>
            <person name="Xu W."/>
            <person name="Pan J."/>
            <person name="Luo Z.H."/>
            <person name="Li M."/>
        </authorList>
    </citation>
    <scope>NUCLEOTIDE SEQUENCE [LARGE SCALE GENOMIC DNA]</scope>
    <source>
        <strain evidence="12">HyVt-233</strain>
    </source>
</reference>
<dbReference type="HAMAP" id="MF_02079">
    <property type="entry name" value="PGT_RodA"/>
    <property type="match status" value="1"/>
</dbReference>
<dbReference type="EMBL" id="DRBS01000277">
    <property type="protein sequence ID" value="HDD44674.1"/>
    <property type="molecule type" value="Genomic_DNA"/>
</dbReference>
<dbReference type="GO" id="GO:0008360">
    <property type="term" value="P:regulation of cell shape"/>
    <property type="evidence" value="ECO:0007669"/>
    <property type="project" value="UniProtKB-KW"/>
</dbReference>
<comment type="similarity">
    <text evidence="11">Belongs to the SEDS family. MrdB/RodA subfamily.</text>
</comment>
<comment type="catalytic activity">
    <reaction evidence="11">
        <text>[GlcNAc-(1-&gt;4)-Mur2Ac(oyl-L-Ala-gamma-D-Glu-L-Lys-D-Ala-D-Ala)](n)-di-trans,octa-cis-undecaprenyl diphosphate + beta-D-GlcNAc-(1-&gt;4)-Mur2Ac(oyl-L-Ala-gamma-D-Glu-L-Lys-D-Ala-D-Ala)-di-trans,octa-cis-undecaprenyl diphosphate = [GlcNAc-(1-&gt;4)-Mur2Ac(oyl-L-Ala-gamma-D-Glu-L-Lys-D-Ala-D-Ala)](n+1)-di-trans,octa-cis-undecaprenyl diphosphate + di-trans,octa-cis-undecaprenyl diphosphate + H(+)</text>
        <dbReference type="Rhea" id="RHEA:23708"/>
        <dbReference type="Rhea" id="RHEA-COMP:9602"/>
        <dbReference type="Rhea" id="RHEA-COMP:9603"/>
        <dbReference type="ChEBI" id="CHEBI:15378"/>
        <dbReference type="ChEBI" id="CHEBI:58405"/>
        <dbReference type="ChEBI" id="CHEBI:60033"/>
        <dbReference type="ChEBI" id="CHEBI:78435"/>
        <dbReference type="EC" id="2.4.99.28"/>
    </reaction>
</comment>
<feature type="transmembrane region" description="Helical" evidence="11">
    <location>
        <begin position="42"/>
        <end position="61"/>
    </location>
</feature>
<feature type="transmembrane region" description="Helical" evidence="11">
    <location>
        <begin position="105"/>
        <end position="125"/>
    </location>
</feature>
<feature type="transmembrane region" description="Helical" evidence="11">
    <location>
        <begin position="159"/>
        <end position="174"/>
    </location>
</feature>
<dbReference type="GO" id="GO:0009252">
    <property type="term" value="P:peptidoglycan biosynthetic process"/>
    <property type="evidence" value="ECO:0007669"/>
    <property type="project" value="UniProtKB-UniRule"/>
</dbReference>
<proteinExistence type="inferred from homology"/>
<dbReference type="EC" id="2.4.99.28" evidence="11"/>
<feature type="transmembrane region" description="Helical" evidence="11">
    <location>
        <begin position="336"/>
        <end position="357"/>
    </location>
</feature>
<evidence type="ECO:0000256" key="4">
    <source>
        <dbReference type="ARBA" id="ARBA00022679"/>
    </source>
</evidence>
<evidence type="ECO:0000256" key="6">
    <source>
        <dbReference type="ARBA" id="ARBA00022960"/>
    </source>
</evidence>
<keyword evidence="6 11" id="KW-0133">Cell shape</keyword>
<evidence type="ECO:0000313" key="12">
    <source>
        <dbReference type="EMBL" id="HDD44674.1"/>
    </source>
</evidence>
<evidence type="ECO:0000256" key="1">
    <source>
        <dbReference type="ARBA" id="ARBA00004141"/>
    </source>
</evidence>
<dbReference type="GO" id="GO:0032153">
    <property type="term" value="C:cell division site"/>
    <property type="evidence" value="ECO:0007669"/>
    <property type="project" value="TreeGrafter"/>
</dbReference>
<keyword evidence="7 11" id="KW-0573">Peptidoglycan synthesis</keyword>
<evidence type="ECO:0000256" key="3">
    <source>
        <dbReference type="ARBA" id="ARBA00022676"/>
    </source>
</evidence>
<dbReference type="InterPro" id="IPR001182">
    <property type="entry name" value="FtsW/RodA"/>
</dbReference>
<feature type="transmembrane region" description="Helical" evidence="11">
    <location>
        <begin position="137"/>
        <end position="153"/>
    </location>
</feature>
<dbReference type="AlphaFoldDB" id="A0A7C0U370"/>
<comment type="function">
    <text evidence="11">Peptidoglycan polymerase that is essential for cell wall elongation.</text>
</comment>
<dbReference type="InterPro" id="IPR011923">
    <property type="entry name" value="RodA/MrdB"/>
</dbReference>
<dbReference type="InterPro" id="IPR018365">
    <property type="entry name" value="Cell_cycle_FtsW-rel_CS"/>
</dbReference>
<keyword evidence="5 11" id="KW-0812">Transmembrane</keyword>
<organism evidence="12">
    <name type="scientific">Desulfofervidus auxilii</name>
    <dbReference type="NCBI Taxonomy" id="1621989"/>
    <lineage>
        <taxon>Bacteria</taxon>
        <taxon>Pseudomonadati</taxon>
        <taxon>Thermodesulfobacteriota</taxon>
        <taxon>Candidatus Desulfofervidia</taxon>
        <taxon>Candidatus Desulfofervidales</taxon>
        <taxon>Candidatus Desulfofervidaceae</taxon>
        <taxon>Candidatus Desulfofervidus</taxon>
    </lineage>
</organism>
<evidence type="ECO:0000256" key="9">
    <source>
        <dbReference type="ARBA" id="ARBA00023136"/>
    </source>
</evidence>
<dbReference type="GO" id="GO:0008955">
    <property type="term" value="F:peptidoglycan glycosyltransferase activity"/>
    <property type="evidence" value="ECO:0007669"/>
    <property type="project" value="UniProtKB-UniRule"/>
</dbReference>
<evidence type="ECO:0000256" key="11">
    <source>
        <dbReference type="HAMAP-Rule" id="MF_02079"/>
    </source>
</evidence>
<feature type="transmembrane region" description="Helical" evidence="11">
    <location>
        <begin position="181"/>
        <end position="200"/>
    </location>
</feature>
<feature type="transmembrane region" description="Helical" evidence="11">
    <location>
        <begin position="302"/>
        <end position="330"/>
    </location>
</feature>
<dbReference type="Pfam" id="PF01098">
    <property type="entry name" value="FTSW_RODA_SPOVE"/>
    <property type="match status" value="1"/>
</dbReference>
<dbReference type="GO" id="GO:0071555">
    <property type="term" value="P:cell wall organization"/>
    <property type="evidence" value="ECO:0007669"/>
    <property type="project" value="UniProtKB-KW"/>
</dbReference>
<dbReference type="GO" id="GO:0005886">
    <property type="term" value="C:plasma membrane"/>
    <property type="evidence" value="ECO:0007669"/>
    <property type="project" value="UniProtKB-SubCell"/>
</dbReference>
<comment type="caution">
    <text evidence="12">The sequence shown here is derived from an EMBL/GenBank/DDBJ whole genome shotgun (WGS) entry which is preliminary data.</text>
</comment>
<dbReference type="Proteomes" id="UP000886289">
    <property type="component" value="Unassembled WGS sequence"/>
</dbReference>
<keyword evidence="3 11" id="KW-0328">Glycosyltransferase</keyword>
<name>A0A7C0U370_DESA2</name>
<evidence type="ECO:0000256" key="8">
    <source>
        <dbReference type="ARBA" id="ARBA00022989"/>
    </source>
</evidence>
<feature type="transmembrane region" description="Helical" evidence="11">
    <location>
        <begin position="7"/>
        <end position="30"/>
    </location>
</feature>
<keyword evidence="8 11" id="KW-1133">Transmembrane helix</keyword>
<dbReference type="NCBIfam" id="TIGR02210">
    <property type="entry name" value="rodA_shape"/>
    <property type="match status" value="1"/>
</dbReference>
<sequence length="364" mass="41383">MEKIRSFLTLSGQLWFIVFILSIIGLFNLYSATSYLEPKATLFIKQIIWVCLGFFILWLITKIDCRRLYIYAYPIYIFNLFLLLLVLIIASPLMGAKRWLGFGPISFQPSELAKLTLIIVLARYLAETDIEIQNLKVFLKMLILTLLPAFLIILEPDLGTALFLLIIFGTMCFLSKVNHKIIIGAIIVSFALLPVFWQFGLKDYQKARILGFLSPQKDPLGIGYHIKQTKIAIGSGQFWGKGFLKGTQNKLRFLPEHYTDFIFSVFAEEWGFIGCIFLLVFYLLLILTGIKISENACHPFTFLLAAGIISMFFWEIVINIFMALGLLPVVGIPLPFMSYGGSSTLINFIGVGILINIDRRGKWL</sequence>
<keyword evidence="10 11" id="KW-0961">Cell wall biogenesis/degradation</keyword>
<feature type="transmembrane region" description="Helical" evidence="11">
    <location>
        <begin position="68"/>
        <end position="93"/>
    </location>
</feature>
<feature type="transmembrane region" description="Helical" evidence="11">
    <location>
        <begin position="270"/>
        <end position="290"/>
    </location>
</feature>
<dbReference type="PANTHER" id="PTHR30474">
    <property type="entry name" value="CELL CYCLE PROTEIN"/>
    <property type="match status" value="1"/>
</dbReference>
<evidence type="ECO:0000256" key="7">
    <source>
        <dbReference type="ARBA" id="ARBA00022984"/>
    </source>
</evidence>
<dbReference type="GO" id="GO:0051301">
    <property type="term" value="P:cell division"/>
    <property type="evidence" value="ECO:0007669"/>
    <property type="project" value="InterPro"/>
</dbReference>